<dbReference type="InterPro" id="IPR011864">
    <property type="entry name" value="Phosphate_PstC"/>
</dbReference>
<evidence type="ECO:0000256" key="5">
    <source>
        <dbReference type="ARBA" id="ARBA00022592"/>
    </source>
</evidence>
<keyword evidence="5 10" id="KW-0592">Phosphate transport</keyword>
<dbReference type="EMBL" id="JAUSSU010000009">
    <property type="protein sequence ID" value="MDQ0115098.1"/>
    <property type="molecule type" value="Genomic_DNA"/>
</dbReference>
<evidence type="ECO:0000256" key="7">
    <source>
        <dbReference type="ARBA" id="ARBA00022989"/>
    </source>
</evidence>
<comment type="subcellular location">
    <subcellularLocation>
        <location evidence="1 9">Cell membrane</location>
        <topology evidence="1 9">Multi-pass membrane protein</topology>
    </subcellularLocation>
</comment>
<dbReference type="Proteomes" id="UP001229346">
    <property type="component" value="Unassembled WGS sequence"/>
</dbReference>
<feature type="domain" description="ABC transmembrane type-1" evidence="11">
    <location>
        <begin position="99"/>
        <end position="310"/>
    </location>
</feature>
<feature type="transmembrane region" description="Helical" evidence="9">
    <location>
        <begin position="96"/>
        <end position="127"/>
    </location>
</feature>
<feature type="transmembrane region" description="Helical" evidence="9">
    <location>
        <begin position="41"/>
        <end position="65"/>
    </location>
</feature>
<dbReference type="InterPro" id="IPR000515">
    <property type="entry name" value="MetI-like"/>
</dbReference>
<keyword evidence="13" id="KW-1185">Reference proteome</keyword>
<evidence type="ECO:0000313" key="12">
    <source>
        <dbReference type="EMBL" id="MDQ0115098.1"/>
    </source>
</evidence>
<dbReference type="Gene3D" id="1.10.3720.10">
    <property type="entry name" value="MetI-like"/>
    <property type="match status" value="1"/>
</dbReference>
<evidence type="ECO:0000256" key="1">
    <source>
        <dbReference type="ARBA" id="ARBA00004651"/>
    </source>
</evidence>
<evidence type="ECO:0000256" key="9">
    <source>
        <dbReference type="RuleBase" id="RU363032"/>
    </source>
</evidence>
<evidence type="ECO:0000259" key="11">
    <source>
        <dbReference type="PROSITE" id="PS50928"/>
    </source>
</evidence>
<comment type="function">
    <text evidence="10">Part of the binding-protein-dependent transport system for phosphate; probably responsible for the translocation of the substrate across the membrane.</text>
</comment>
<gene>
    <name evidence="12" type="ORF">J2T15_004555</name>
</gene>
<keyword evidence="4 10" id="KW-1003">Cell membrane</keyword>
<dbReference type="RefSeq" id="WP_307206468.1">
    <property type="nucleotide sequence ID" value="NZ_JAUSSU010000009.1"/>
</dbReference>
<keyword evidence="3 9" id="KW-0813">Transport</keyword>
<feature type="transmembrane region" description="Helical" evidence="9">
    <location>
        <begin position="139"/>
        <end position="163"/>
    </location>
</feature>
<evidence type="ECO:0000256" key="3">
    <source>
        <dbReference type="ARBA" id="ARBA00022448"/>
    </source>
</evidence>
<dbReference type="PANTHER" id="PTHR30425:SF1">
    <property type="entry name" value="PHOSPHATE TRANSPORT SYSTEM PERMEASE PROTEIN PSTC"/>
    <property type="match status" value="1"/>
</dbReference>
<organism evidence="12 13">
    <name type="scientific">Paenibacillus harenae</name>
    <dbReference type="NCBI Taxonomy" id="306543"/>
    <lineage>
        <taxon>Bacteria</taxon>
        <taxon>Bacillati</taxon>
        <taxon>Bacillota</taxon>
        <taxon>Bacilli</taxon>
        <taxon>Bacillales</taxon>
        <taxon>Paenibacillaceae</taxon>
        <taxon>Paenibacillus</taxon>
    </lineage>
</organism>
<dbReference type="Pfam" id="PF00528">
    <property type="entry name" value="BPD_transp_1"/>
    <property type="match status" value="1"/>
</dbReference>
<keyword evidence="8 9" id="KW-0472">Membrane</keyword>
<keyword evidence="6 9" id="KW-0812">Transmembrane</keyword>
<evidence type="ECO:0000256" key="10">
    <source>
        <dbReference type="RuleBase" id="RU363054"/>
    </source>
</evidence>
<comment type="similarity">
    <text evidence="2 10">Belongs to the binding-protein-dependent transport system permease family. CysTW subfamily.</text>
</comment>
<sequence length="321" mass="34954">MLDSNPAAGKAPLRAELGRTLLAGSGKKFDRRSRLFAMNRMFRYLCIAAAAFVCLILVLILFLMLRTGVLTFNHISFADFFFSSDWTPEDEQYGGLVFIFGTFALTALTLLIAVPLSLMIAIFLSVFVPTWLKNALRPILDLLVGIPSVVYGYLGLTVLIPLIRDVTGTGMGDGLLAAALVLTIMVLPTVSRISDDAISAVPAKFSDASYALGATRFQTVWKVLLPSAKSGIMYAVILGMARAVGETMAVVMVIGNTPQIADSLLKPTSVLTSNIVMQISNVPFDSTWNYALYLMGFLLLLISLLMIVAVRWLQRRGERVS</sequence>
<keyword evidence="7 9" id="KW-1133">Transmembrane helix</keyword>
<protein>
    <recommendedName>
        <fullName evidence="10">Phosphate transport system permease protein</fullName>
    </recommendedName>
</protein>
<comment type="caution">
    <text evidence="12">The sequence shown here is derived from an EMBL/GenBank/DDBJ whole genome shotgun (WGS) entry which is preliminary data.</text>
</comment>
<feature type="transmembrane region" description="Helical" evidence="9">
    <location>
        <begin position="175"/>
        <end position="194"/>
    </location>
</feature>
<dbReference type="SUPFAM" id="SSF161098">
    <property type="entry name" value="MetI-like"/>
    <property type="match status" value="1"/>
</dbReference>
<dbReference type="PROSITE" id="PS50928">
    <property type="entry name" value="ABC_TM1"/>
    <property type="match status" value="1"/>
</dbReference>
<proteinExistence type="inferred from homology"/>
<reference evidence="12 13" key="1">
    <citation type="submission" date="2023-07" db="EMBL/GenBank/DDBJ databases">
        <title>Sorghum-associated microbial communities from plants grown in Nebraska, USA.</title>
        <authorList>
            <person name="Schachtman D."/>
        </authorList>
    </citation>
    <scope>NUCLEOTIDE SEQUENCE [LARGE SCALE GENOMIC DNA]</scope>
    <source>
        <strain evidence="12 13">CC482</strain>
    </source>
</reference>
<accession>A0ABT9U6B9</accession>
<feature type="transmembrane region" description="Helical" evidence="9">
    <location>
        <begin position="290"/>
        <end position="313"/>
    </location>
</feature>
<evidence type="ECO:0000256" key="2">
    <source>
        <dbReference type="ARBA" id="ARBA00007069"/>
    </source>
</evidence>
<dbReference type="InterPro" id="IPR051124">
    <property type="entry name" value="Phosphate_Transport_Permease"/>
</dbReference>
<name>A0ABT9U6B9_PAEHA</name>
<evidence type="ECO:0000313" key="13">
    <source>
        <dbReference type="Proteomes" id="UP001229346"/>
    </source>
</evidence>
<dbReference type="InterPro" id="IPR035906">
    <property type="entry name" value="MetI-like_sf"/>
</dbReference>
<dbReference type="NCBIfam" id="TIGR02138">
    <property type="entry name" value="phosphate_pstC"/>
    <property type="match status" value="1"/>
</dbReference>
<feature type="transmembrane region" description="Helical" evidence="9">
    <location>
        <begin position="232"/>
        <end position="255"/>
    </location>
</feature>
<dbReference type="CDD" id="cd06261">
    <property type="entry name" value="TM_PBP2"/>
    <property type="match status" value="1"/>
</dbReference>
<evidence type="ECO:0000256" key="4">
    <source>
        <dbReference type="ARBA" id="ARBA00022475"/>
    </source>
</evidence>
<evidence type="ECO:0000256" key="8">
    <source>
        <dbReference type="ARBA" id="ARBA00023136"/>
    </source>
</evidence>
<evidence type="ECO:0000256" key="6">
    <source>
        <dbReference type="ARBA" id="ARBA00022692"/>
    </source>
</evidence>
<dbReference type="PANTHER" id="PTHR30425">
    <property type="entry name" value="PHOSPHATE TRANSPORT SYSTEM PERMEASE PROTEIN PST"/>
    <property type="match status" value="1"/>
</dbReference>